<dbReference type="PROSITE" id="PS51910">
    <property type="entry name" value="GH18_2"/>
    <property type="match status" value="1"/>
</dbReference>
<evidence type="ECO:0000259" key="2">
    <source>
        <dbReference type="PROSITE" id="PS51910"/>
    </source>
</evidence>
<dbReference type="Pfam" id="PF07833">
    <property type="entry name" value="Cu_amine_oxidN1"/>
    <property type="match status" value="1"/>
</dbReference>
<feature type="transmembrane region" description="Helical" evidence="1">
    <location>
        <begin position="16"/>
        <end position="35"/>
    </location>
</feature>
<dbReference type="Proteomes" id="UP000535838">
    <property type="component" value="Unassembled WGS sequence"/>
</dbReference>
<dbReference type="SMART" id="SM00287">
    <property type="entry name" value="SH3b"/>
    <property type="match status" value="1"/>
</dbReference>
<dbReference type="GO" id="GO:0008061">
    <property type="term" value="F:chitin binding"/>
    <property type="evidence" value="ECO:0007669"/>
    <property type="project" value="InterPro"/>
</dbReference>
<dbReference type="RefSeq" id="WP_185123688.1">
    <property type="nucleotide sequence ID" value="NZ_JACJVQ010000033.1"/>
</dbReference>
<organism evidence="3 4">
    <name type="scientific">Cohnella thailandensis</name>
    <dbReference type="NCBI Taxonomy" id="557557"/>
    <lineage>
        <taxon>Bacteria</taxon>
        <taxon>Bacillati</taxon>
        <taxon>Bacillota</taxon>
        <taxon>Bacilli</taxon>
        <taxon>Bacillales</taxon>
        <taxon>Paenibacillaceae</taxon>
        <taxon>Cohnella</taxon>
    </lineage>
</organism>
<dbReference type="PANTHER" id="PTHR46066">
    <property type="entry name" value="CHITINASE DOMAIN-CONTAINING PROTEIN 1 FAMILY MEMBER"/>
    <property type="match status" value="1"/>
</dbReference>
<accession>A0A841T6H5</accession>
<sequence length="576" mass="63625">MAMTGRRRPRRRQGPILAFLFIMAAIAAAILYWWISERPNTAHETPEYRSLPHPIMLDGEWSEMGAIGQGEGLLIPLKVAEKLLGDGVRYEEDSKSIILTTDKAVLHFKAGELDATMNRKPFTLSFAAKEQDGELYLPFAPLKQLFGIQAVEAATSGIVTLQMPDQSIQTAEVPASSKKGAKLRSGPDKSFPIIEDLAAGTTVTVWGEEDGWYKLQSAEGFLGYAAKSNVVLGEIRRTPSAGSAEEEPFVAWKVTGERINLTWEPVYTANPDTSKIGELTGVNVVSPTWFELKDGSGQIISKADASYSSWARNKGIQVWALFSNGFEPEPTTDALATYETRITMIQQLLAYAKTFKLNGINLDFENVETSDKDNFVQFVRELAPLAHEQNLVLSVDVTPKSNSEYWSLFLDRPRLAEAADFLILMAYDEHWASSPVAGSVASLPWSEQSIVRLLEEDGIPAGKLILGMPYYTRIWTETTSGGETKVSSKTMSMDSVKELIAEKKLTPKLSADTGQNYVEFKEDGATKKIWIEDASSIAKRAELVKKYNLAGAASWRRGFESADIWAALDKALQSRP</sequence>
<dbReference type="Gene3D" id="3.10.50.10">
    <property type="match status" value="1"/>
</dbReference>
<dbReference type="InterPro" id="IPR029070">
    <property type="entry name" value="Chitinase_insertion_sf"/>
</dbReference>
<reference evidence="3 4" key="1">
    <citation type="submission" date="2020-08" db="EMBL/GenBank/DDBJ databases">
        <title>Cohnella phylogeny.</title>
        <authorList>
            <person name="Dunlap C."/>
        </authorList>
    </citation>
    <scope>NUCLEOTIDE SEQUENCE [LARGE SCALE GENOMIC DNA]</scope>
    <source>
        <strain evidence="3 4">DSM 25241</strain>
    </source>
</reference>
<dbReference type="InterPro" id="IPR003646">
    <property type="entry name" value="SH3-like_bac-type"/>
</dbReference>
<dbReference type="Gene3D" id="3.20.20.80">
    <property type="entry name" value="Glycosidases"/>
    <property type="match status" value="1"/>
</dbReference>
<dbReference type="InterPro" id="IPR011583">
    <property type="entry name" value="Chitinase_II/V-like_cat"/>
</dbReference>
<dbReference type="InterPro" id="IPR036582">
    <property type="entry name" value="Mao_N_sf"/>
</dbReference>
<proteinExistence type="predicted"/>
<evidence type="ECO:0000256" key="1">
    <source>
        <dbReference type="SAM" id="Phobius"/>
    </source>
</evidence>
<dbReference type="Pfam" id="PF00704">
    <property type="entry name" value="Glyco_hydro_18"/>
    <property type="match status" value="1"/>
</dbReference>
<dbReference type="SUPFAM" id="SSF51445">
    <property type="entry name" value="(Trans)glycosidases"/>
    <property type="match status" value="1"/>
</dbReference>
<keyword evidence="1" id="KW-0472">Membrane</keyword>
<dbReference type="InterPro" id="IPR001223">
    <property type="entry name" value="Glyco_hydro18_cat"/>
</dbReference>
<keyword evidence="1" id="KW-0812">Transmembrane</keyword>
<evidence type="ECO:0000313" key="3">
    <source>
        <dbReference type="EMBL" id="MBB6638456.1"/>
    </source>
</evidence>
<comment type="caution">
    <text evidence="3">The sequence shown here is derived from an EMBL/GenBank/DDBJ whole genome shotgun (WGS) entry which is preliminary data.</text>
</comment>
<dbReference type="Gene3D" id="2.30.30.40">
    <property type="entry name" value="SH3 Domains"/>
    <property type="match status" value="1"/>
</dbReference>
<dbReference type="EMBL" id="JACJVQ010000033">
    <property type="protein sequence ID" value="MBB6638456.1"/>
    <property type="molecule type" value="Genomic_DNA"/>
</dbReference>
<dbReference type="InterPro" id="IPR012854">
    <property type="entry name" value="Cu_amine_oxidase-like_N"/>
</dbReference>
<dbReference type="SMART" id="SM00636">
    <property type="entry name" value="Glyco_18"/>
    <property type="match status" value="1"/>
</dbReference>
<gene>
    <name evidence="3" type="ORF">H7B67_30350</name>
</gene>
<dbReference type="InterPro" id="IPR017853">
    <property type="entry name" value="GH"/>
</dbReference>
<dbReference type="Pfam" id="PF08239">
    <property type="entry name" value="SH3_3"/>
    <property type="match status" value="1"/>
</dbReference>
<dbReference type="GO" id="GO:0005975">
    <property type="term" value="P:carbohydrate metabolic process"/>
    <property type="evidence" value="ECO:0007669"/>
    <property type="project" value="InterPro"/>
</dbReference>
<keyword evidence="4" id="KW-1185">Reference proteome</keyword>
<protein>
    <submittedName>
        <fullName evidence="3">SH3 domain-containing protein</fullName>
    </submittedName>
</protein>
<evidence type="ECO:0000313" key="4">
    <source>
        <dbReference type="Proteomes" id="UP000535838"/>
    </source>
</evidence>
<feature type="domain" description="GH18" evidence="2">
    <location>
        <begin position="243"/>
        <end position="575"/>
    </location>
</feature>
<keyword evidence="1" id="KW-1133">Transmembrane helix</keyword>
<dbReference type="AlphaFoldDB" id="A0A841T6H5"/>
<dbReference type="PANTHER" id="PTHR46066:SF2">
    <property type="entry name" value="CHITINASE DOMAIN-CONTAINING PROTEIN 1"/>
    <property type="match status" value="1"/>
</dbReference>
<dbReference type="Gene3D" id="3.30.457.10">
    <property type="entry name" value="Copper amine oxidase-like, N-terminal domain"/>
    <property type="match status" value="1"/>
</dbReference>
<dbReference type="SUPFAM" id="SSF55383">
    <property type="entry name" value="Copper amine oxidase, domain N"/>
    <property type="match status" value="1"/>
</dbReference>
<name>A0A841T6H5_9BACL</name>